<proteinExistence type="inferred from homology"/>
<dbReference type="InterPro" id="IPR036380">
    <property type="entry name" value="Isochorismatase-like_sf"/>
</dbReference>
<evidence type="ECO:0000259" key="3">
    <source>
        <dbReference type="Pfam" id="PF00857"/>
    </source>
</evidence>
<dbReference type="PANTHER" id="PTHR43559">
    <property type="entry name" value="HYDROLASE YCAC-RELATED"/>
    <property type="match status" value="1"/>
</dbReference>
<dbReference type="SUPFAM" id="SSF52499">
    <property type="entry name" value="Isochorismatase-like hydrolases"/>
    <property type="match status" value="1"/>
</dbReference>
<evidence type="ECO:0000256" key="1">
    <source>
        <dbReference type="ARBA" id="ARBA00006336"/>
    </source>
</evidence>
<dbReference type="Gene3D" id="3.40.50.850">
    <property type="entry name" value="Isochorismatase-like"/>
    <property type="match status" value="1"/>
</dbReference>
<evidence type="ECO:0000313" key="5">
    <source>
        <dbReference type="Proteomes" id="UP001412239"/>
    </source>
</evidence>
<organism evidence="4 5">
    <name type="scientific">Tuber aestivum</name>
    <name type="common">summer truffle</name>
    <dbReference type="NCBI Taxonomy" id="59557"/>
    <lineage>
        <taxon>Eukaryota</taxon>
        <taxon>Fungi</taxon>
        <taxon>Dikarya</taxon>
        <taxon>Ascomycota</taxon>
        <taxon>Pezizomycotina</taxon>
        <taxon>Pezizomycetes</taxon>
        <taxon>Pezizales</taxon>
        <taxon>Tuberaceae</taxon>
        <taxon>Tuber</taxon>
    </lineage>
</organism>
<feature type="chain" id="PRO_5012787506" description="Isochorismatase-like domain-containing protein" evidence="2">
    <location>
        <begin position="23"/>
        <end position="241"/>
    </location>
</feature>
<name>A0A292PND4_9PEZI</name>
<keyword evidence="2" id="KW-0732">Signal</keyword>
<dbReference type="AlphaFoldDB" id="A0A292PND4"/>
<keyword evidence="5" id="KW-1185">Reference proteome</keyword>
<gene>
    <name evidence="4" type="ORF">GSTUAT00007938001</name>
</gene>
<dbReference type="Proteomes" id="UP001412239">
    <property type="component" value="Unassembled WGS sequence"/>
</dbReference>
<comment type="similarity">
    <text evidence="1">Belongs to the isochorismatase family.</text>
</comment>
<dbReference type="InterPro" id="IPR000868">
    <property type="entry name" value="Isochorismatase-like_dom"/>
</dbReference>
<protein>
    <recommendedName>
        <fullName evidence="3">Isochorismatase-like domain-containing protein</fullName>
    </recommendedName>
</protein>
<feature type="signal peptide" evidence="2">
    <location>
        <begin position="1"/>
        <end position="22"/>
    </location>
</feature>
<evidence type="ECO:0000313" key="4">
    <source>
        <dbReference type="EMBL" id="CUS07993.1"/>
    </source>
</evidence>
<dbReference type="EMBL" id="LN891155">
    <property type="protein sequence ID" value="CUS07993.1"/>
    <property type="molecule type" value="Genomic_DNA"/>
</dbReference>
<dbReference type="PANTHER" id="PTHR43559:SF3">
    <property type="entry name" value="HYDROLASE YCAC-RELATED"/>
    <property type="match status" value="1"/>
</dbReference>
<sequence>MHFSFPIPILLTALALSLTAQANNQTFTRLSKNDTAFLVVDHQLGLFSLVRDFAPDQYRNNILAHAALPKVFNIPVVLTTSAETGPNGPLPREIVEMHQGAPLIKRSGEVNAWDNADYRAAVKATGKRQIVLAGITTDVCTAFLALSLRAEGYEVFANSDASGTFDQRLADEANDRMRAAGVTTMGMFAIVADLMRDWRDTPGTPEILPFFDKYLTAYAFLARAHGAAVTNGTLLPSEATS</sequence>
<accession>A0A292PND4</accession>
<evidence type="ECO:0000256" key="2">
    <source>
        <dbReference type="SAM" id="SignalP"/>
    </source>
</evidence>
<reference evidence="4" key="1">
    <citation type="submission" date="2015-10" db="EMBL/GenBank/DDBJ databases">
        <authorList>
            <person name="Regsiter A."/>
            <person name="william w."/>
        </authorList>
    </citation>
    <scope>NUCLEOTIDE SEQUENCE</scope>
    <source>
        <strain evidence="4">Montdore</strain>
    </source>
</reference>
<feature type="domain" description="Isochorismatase-like" evidence="3">
    <location>
        <begin position="35"/>
        <end position="185"/>
    </location>
</feature>
<dbReference type="Pfam" id="PF00857">
    <property type="entry name" value="Isochorismatase"/>
    <property type="match status" value="1"/>
</dbReference>
<dbReference type="InterPro" id="IPR053152">
    <property type="entry name" value="Hydrolase_YcaC-like"/>
</dbReference>